<dbReference type="Gene3D" id="3.30.750.44">
    <property type="match status" value="1"/>
</dbReference>
<comment type="similarity">
    <text evidence="1 5">Belongs to the peptidase S41A family.</text>
</comment>
<dbReference type="GO" id="GO:0008236">
    <property type="term" value="F:serine-type peptidase activity"/>
    <property type="evidence" value="ECO:0007669"/>
    <property type="project" value="UniProtKB-KW"/>
</dbReference>
<keyword evidence="2 5" id="KW-0645">Protease</keyword>
<name>A0A412TLT5_9BACT</name>
<dbReference type="NCBIfam" id="TIGR00225">
    <property type="entry name" value="prc"/>
    <property type="match status" value="1"/>
</dbReference>
<dbReference type="GO" id="GO:0030288">
    <property type="term" value="C:outer membrane-bounded periplasmic space"/>
    <property type="evidence" value="ECO:0007669"/>
    <property type="project" value="TreeGrafter"/>
</dbReference>
<dbReference type="SUPFAM" id="SSF52096">
    <property type="entry name" value="ClpP/crotonase"/>
    <property type="match status" value="1"/>
</dbReference>
<proteinExistence type="inferred from homology"/>
<sequence>MYNNKLKAIVLPVVIALAIVLGMGINSLLDHKEVPVNMGQRMIGSKLDYILNMINYSYVDSVDIHKIEEDAIPQILNDLDPHTVYIPAKDMQRVNEEMVGNFGGVGVQFYKYLDTVTVVKVVPGGPSEAAGLQDGDRIVKVNDSIVAGRNMNTDKIMSLMRGEIGTDVQLTIVRRGEKQPLIKNITRGSIPIKSVDVAYMFDDTTGFIKVKTFGMNTYDEFMASLAKLEGLGMKRLIVDLRENEGGILPIAIRMINEFLPEGKLILYTQGKASPRMDYNSNGKGKYQQLPLTVLIDEASASASEIFAGAIQDNDRGNIVGRRSFGKGLVQEQRLLPDNSALRLTVARYYVPSGRSIQKPYDEGKEKYYTDIYQRLLHGEFSQKDSIHFDEKLKYQTVGGRTVYGGGGIMPDLFVPGDTVGFSRYLVEVNRKNQYLYDFTFDFMDRHRQETKNIKDYKQLLKYLDRFDLVNEMADYAAAKGLKRDEKGIRDSYDVLNSLIKAFIGRHVLDDDGFYPILYQNDVTIKKAIEAQGTGVQAD</sequence>
<dbReference type="CDD" id="cd06782">
    <property type="entry name" value="cpPDZ_CPP-like"/>
    <property type="match status" value="1"/>
</dbReference>
<dbReference type="PANTHER" id="PTHR32060:SF30">
    <property type="entry name" value="CARBOXY-TERMINAL PROCESSING PROTEASE CTPA"/>
    <property type="match status" value="1"/>
</dbReference>
<dbReference type="PROSITE" id="PS50106">
    <property type="entry name" value="PDZ"/>
    <property type="match status" value="1"/>
</dbReference>
<keyword evidence="3 5" id="KW-0378">Hydrolase</keyword>
<evidence type="ECO:0000256" key="2">
    <source>
        <dbReference type="ARBA" id="ARBA00022670"/>
    </source>
</evidence>
<dbReference type="Gene3D" id="2.30.42.10">
    <property type="match status" value="1"/>
</dbReference>
<dbReference type="RefSeq" id="WP_022160810.1">
    <property type="nucleotide sequence ID" value="NZ_JADMZE010000001.1"/>
</dbReference>
<dbReference type="CDD" id="cd07560">
    <property type="entry name" value="Peptidase_S41_CPP"/>
    <property type="match status" value="1"/>
</dbReference>
<comment type="caution">
    <text evidence="7">The sequence shown here is derived from an EMBL/GenBank/DDBJ whole genome shotgun (WGS) entry which is preliminary data.</text>
</comment>
<reference evidence="7 8" key="1">
    <citation type="submission" date="2018-08" db="EMBL/GenBank/DDBJ databases">
        <title>A genome reference for cultivated species of the human gut microbiota.</title>
        <authorList>
            <person name="Zou Y."/>
            <person name="Xue W."/>
            <person name="Luo G."/>
        </authorList>
    </citation>
    <scope>NUCLEOTIDE SEQUENCE [LARGE SCALE GENOMIC DNA]</scope>
    <source>
        <strain evidence="7 8">AF16-14</strain>
    </source>
</reference>
<dbReference type="PANTHER" id="PTHR32060">
    <property type="entry name" value="TAIL-SPECIFIC PROTEASE"/>
    <property type="match status" value="1"/>
</dbReference>
<dbReference type="Pfam" id="PF13180">
    <property type="entry name" value="PDZ_2"/>
    <property type="match status" value="1"/>
</dbReference>
<gene>
    <name evidence="7" type="ORF">DWW57_14940</name>
</gene>
<evidence type="ECO:0000313" key="8">
    <source>
        <dbReference type="Proteomes" id="UP000284243"/>
    </source>
</evidence>
<dbReference type="InterPro" id="IPR001478">
    <property type="entry name" value="PDZ"/>
</dbReference>
<dbReference type="InterPro" id="IPR029045">
    <property type="entry name" value="ClpP/crotonase-like_dom_sf"/>
</dbReference>
<dbReference type="GO" id="GO:0006508">
    <property type="term" value="P:proteolysis"/>
    <property type="evidence" value="ECO:0007669"/>
    <property type="project" value="UniProtKB-KW"/>
</dbReference>
<dbReference type="EMBL" id="QRYC01000026">
    <property type="protein sequence ID" value="RGU54742.1"/>
    <property type="molecule type" value="Genomic_DNA"/>
</dbReference>
<dbReference type="InterPro" id="IPR005151">
    <property type="entry name" value="Tail-specific_protease"/>
</dbReference>
<dbReference type="Proteomes" id="UP000284243">
    <property type="component" value="Unassembled WGS sequence"/>
</dbReference>
<feature type="domain" description="PDZ" evidence="6">
    <location>
        <begin position="103"/>
        <end position="161"/>
    </location>
</feature>
<dbReference type="GO" id="GO:0004175">
    <property type="term" value="F:endopeptidase activity"/>
    <property type="evidence" value="ECO:0007669"/>
    <property type="project" value="TreeGrafter"/>
</dbReference>
<dbReference type="InterPro" id="IPR036034">
    <property type="entry name" value="PDZ_sf"/>
</dbReference>
<evidence type="ECO:0000259" key="6">
    <source>
        <dbReference type="PROSITE" id="PS50106"/>
    </source>
</evidence>
<dbReference type="AlphaFoldDB" id="A0A412TLT5"/>
<dbReference type="SMART" id="SM00245">
    <property type="entry name" value="TSPc"/>
    <property type="match status" value="1"/>
</dbReference>
<dbReference type="InterPro" id="IPR004447">
    <property type="entry name" value="Peptidase_S41A"/>
</dbReference>
<accession>A0A412TLT5</accession>
<dbReference type="Gene3D" id="3.90.226.10">
    <property type="entry name" value="2-enoyl-CoA Hydratase, Chain A, domain 1"/>
    <property type="match status" value="1"/>
</dbReference>
<organism evidence="7 8">
    <name type="scientific">Odoribacter splanchnicus</name>
    <dbReference type="NCBI Taxonomy" id="28118"/>
    <lineage>
        <taxon>Bacteria</taxon>
        <taxon>Pseudomonadati</taxon>
        <taxon>Bacteroidota</taxon>
        <taxon>Bacteroidia</taxon>
        <taxon>Bacteroidales</taxon>
        <taxon>Odoribacteraceae</taxon>
        <taxon>Odoribacter</taxon>
    </lineage>
</organism>
<evidence type="ECO:0000313" key="7">
    <source>
        <dbReference type="EMBL" id="RGU54742.1"/>
    </source>
</evidence>
<dbReference type="Pfam" id="PF03572">
    <property type="entry name" value="Peptidase_S41"/>
    <property type="match status" value="1"/>
</dbReference>
<evidence type="ECO:0000256" key="1">
    <source>
        <dbReference type="ARBA" id="ARBA00009179"/>
    </source>
</evidence>
<evidence type="ECO:0000256" key="4">
    <source>
        <dbReference type="ARBA" id="ARBA00022825"/>
    </source>
</evidence>
<evidence type="ECO:0000256" key="3">
    <source>
        <dbReference type="ARBA" id="ARBA00022801"/>
    </source>
</evidence>
<protein>
    <submittedName>
        <fullName evidence="7">S41 family peptidase</fullName>
    </submittedName>
</protein>
<evidence type="ECO:0000256" key="5">
    <source>
        <dbReference type="RuleBase" id="RU004404"/>
    </source>
</evidence>
<dbReference type="SMART" id="SM00228">
    <property type="entry name" value="PDZ"/>
    <property type="match status" value="1"/>
</dbReference>
<dbReference type="SUPFAM" id="SSF50156">
    <property type="entry name" value="PDZ domain-like"/>
    <property type="match status" value="1"/>
</dbReference>
<dbReference type="GO" id="GO:0007165">
    <property type="term" value="P:signal transduction"/>
    <property type="evidence" value="ECO:0007669"/>
    <property type="project" value="TreeGrafter"/>
</dbReference>
<keyword evidence="4 5" id="KW-0720">Serine protease</keyword>